<dbReference type="GO" id="GO:1990904">
    <property type="term" value="C:ribonucleoprotein complex"/>
    <property type="evidence" value="ECO:0007669"/>
    <property type="project" value="UniProtKB-KW"/>
</dbReference>
<evidence type="ECO:0008006" key="7">
    <source>
        <dbReference type="Google" id="ProtNLM"/>
    </source>
</evidence>
<dbReference type="AlphaFoldDB" id="A0AAD5QB34"/>
<keyword evidence="3" id="KW-0687">Ribonucleoprotein</keyword>
<gene>
    <name evidence="5" type="ORF">P43SY_011349</name>
</gene>
<proteinExistence type="inferred from homology"/>
<evidence type="ECO:0000313" key="5">
    <source>
        <dbReference type="EMBL" id="KAJ0405501.1"/>
    </source>
</evidence>
<reference evidence="5" key="1">
    <citation type="submission" date="2021-12" db="EMBL/GenBank/DDBJ databases">
        <title>Prjna785345.</title>
        <authorList>
            <person name="Rujirawat T."/>
            <person name="Krajaejun T."/>
        </authorList>
    </citation>
    <scope>NUCLEOTIDE SEQUENCE</scope>
    <source>
        <strain evidence="5">Pi057C3</strain>
    </source>
</reference>
<keyword evidence="2" id="KW-0689">Ribosomal protein</keyword>
<evidence type="ECO:0000256" key="1">
    <source>
        <dbReference type="ARBA" id="ARBA00005436"/>
    </source>
</evidence>
<evidence type="ECO:0000256" key="3">
    <source>
        <dbReference type="ARBA" id="ARBA00023274"/>
    </source>
</evidence>
<organism evidence="5 6">
    <name type="scientific">Pythium insidiosum</name>
    <name type="common">Pythiosis disease agent</name>
    <dbReference type="NCBI Taxonomy" id="114742"/>
    <lineage>
        <taxon>Eukaryota</taxon>
        <taxon>Sar</taxon>
        <taxon>Stramenopiles</taxon>
        <taxon>Oomycota</taxon>
        <taxon>Peronosporomycetes</taxon>
        <taxon>Pythiales</taxon>
        <taxon>Pythiaceae</taxon>
        <taxon>Pythium</taxon>
    </lineage>
</organism>
<dbReference type="InterPro" id="IPR038716">
    <property type="entry name" value="P1/P2_N_sf"/>
</dbReference>
<dbReference type="Proteomes" id="UP001209570">
    <property type="component" value="Unassembled WGS sequence"/>
</dbReference>
<evidence type="ECO:0000313" key="6">
    <source>
        <dbReference type="Proteomes" id="UP001209570"/>
    </source>
</evidence>
<comment type="similarity">
    <text evidence="1">Belongs to the eukaryotic ribosomal protein P1/P2 family.</text>
</comment>
<keyword evidence="6" id="KW-1185">Reference proteome</keyword>
<dbReference type="Gene3D" id="1.10.10.1410">
    <property type="match status" value="1"/>
</dbReference>
<comment type="caution">
    <text evidence="5">The sequence shown here is derived from an EMBL/GenBank/DDBJ whole genome shotgun (WGS) entry which is preliminary data.</text>
</comment>
<feature type="region of interest" description="Disordered" evidence="4">
    <location>
        <begin position="86"/>
        <end position="117"/>
    </location>
</feature>
<dbReference type="Pfam" id="PF00428">
    <property type="entry name" value="Ribosomal_60s"/>
    <property type="match status" value="1"/>
</dbReference>
<evidence type="ECO:0000256" key="2">
    <source>
        <dbReference type="ARBA" id="ARBA00022980"/>
    </source>
</evidence>
<name>A0AAD5QB34_PYTIN</name>
<dbReference type="EMBL" id="JAKCXM010000044">
    <property type="protein sequence ID" value="KAJ0405501.1"/>
    <property type="molecule type" value="Genomic_DNA"/>
</dbReference>
<dbReference type="GO" id="GO:0005840">
    <property type="term" value="C:ribosome"/>
    <property type="evidence" value="ECO:0007669"/>
    <property type="project" value="UniProtKB-KW"/>
</dbReference>
<sequence length="117" mass="11685">MAIADLTQSQKDELATSLAVLAVFDADVEISAENLNLALEASNNKVAAYFPQLFADLIGRGLKVEKFLAGPSAGGAAPAGAAPAAAGAAAPVADEKEEEEEADIGGAADMFGGGSDY</sequence>
<evidence type="ECO:0000256" key="4">
    <source>
        <dbReference type="SAM" id="MobiDB-lite"/>
    </source>
</evidence>
<protein>
    <recommendedName>
        <fullName evidence="7">60S acidic ribosomal protein P1</fullName>
    </recommendedName>
</protein>
<accession>A0AAD5QB34</accession>